<dbReference type="CDD" id="cd05009">
    <property type="entry name" value="SIS_GlmS_GlmD_2"/>
    <property type="match status" value="1"/>
</dbReference>
<dbReference type="Pfam" id="PF01380">
    <property type="entry name" value="SIS"/>
    <property type="match status" value="2"/>
</dbReference>
<dbReference type="InterPro" id="IPR005855">
    <property type="entry name" value="GFAT"/>
</dbReference>
<reference evidence="15" key="1">
    <citation type="submission" date="2022-08" db="EMBL/GenBank/DDBJ databases">
        <authorList>
            <person name="Kallberg Y."/>
            <person name="Tangrot J."/>
            <person name="Rosling A."/>
        </authorList>
    </citation>
    <scope>NUCLEOTIDE SEQUENCE</scope>
    <source>
        <strain evidence="15">Wild A</strain>
    </source>
</reference>
<evidence type="ECO:0000256" key="11">
    <source>
        <dbReference type="SAM" id="MobiDB-lite"/>
    </source>
</evidence>
<comment type="caution">
    <text evidence="15">The sequence shown here is derived from an EMBL/GenBank/DDBJ whole genome shotgun (WGS) entry which is preliminary data.</text>
</comment>
<dbReference type="SUPFAM" id="SSF53697">
    <property type="entry name" value="SIS domain"/>
    <property type="match status" value="1"/>
</dbReference>
<dbReference type="Pfam" id="PF13899">
    <property type="entry name" value="Thioredoxin_7"/>
    <property type="match status" value="1"/>
</dbReference>
<dbReference type="InterPro" id="IPR009060">
    <property type="entry name" value="UBA-like_sf"/>
</dbReference>
<dbReference type="SUPFAM" id="SSF54236">
    <property type="entry name" value="Ubiquitin-like"/>
    <property type="match status" value="1"/>
</dbReference>
<feature type="domain" description="Glutamine amidotransferase type-2" evidence="13">
    <location>
        <begin position="2"/>
        <end position="294"/>
    </location>
</feature>
<dbReference type="Pfam" id="PF14555">
    <property type="entry name" value="UBA_4"/>
    <property type="match status" value="1"/>
</dbReference>
<dbReference type="InterPro" id="IPR001347">
    <property type="entry name" value="SIS_dom"/>
</dbReference>
<accession>A0A9W4SGX2</accession>
<evidence type="ECO:0000256" key="5">
    <source>
        <dbReference type="ARBA" id="ARBA00022576"/>
    </source>
</evidence>
<dbReference type="EMBL" id="CAMKVN010000433">
    <property type="protein sequence ID" value="CAI2167910.1"/>
    <property type="molecule type" value="Genomic_DNA"/>
</dbReference>
<dbReference type="InterPro" id="IPR035490">
    <property type="entry name" value="GlmS/FrlB_SIS"/>
</dbReference>
<dbReference type="PROSITE" id="PS50033">
    <property type="entry name" value="UBX"/>
    <property type="match status" value="1"/>
</dbReference>
<evidence type="ECO:0000259" key="12">
    <source>
        <dbReference type="PROSITE" id="PS50033"/>
    </source>
</evidence>
<protein>
    <recommendedName>
        <fullName evidence="4">glutamine--fructose-6-phosphate transaminase (isomerizing)</fullName>
        <ecNumber evidence="4">2.6.1.16</ecNumber>
    </recommendedName>
    <alternativeName>
        <fullName evidence="10">D-fructose-6-phosphate amidotransferase</fullName>
    </alternativeName>
    <alternativeName>
        <fullName evidence="9">Hexosephosphate aminotransferase</fullName>
    </alternativeName>
</protein>
<dbReference type="InterPro" id="IPR029055">
    <property type="entry name" value="Ntn_hydrolases_N"/>
</dbReference>
<dbReference type="PROSITE" id="PS51464">
    <property type="entry name" value="SIS"/>
    <property type="match status" value="2"/>
</dbReference>
<dbReference type="SMART" id="SM00594">
    <property type="entry name" value="UAS"/>
    <property type="match status" value="1"/>
</dbReference>
<keyword evidence="5" id="KW-0032">Aminotransferase</keyword>
<dbReference type="InterPro" id="IPR001012">
    <property type="entry name" value="UBX_dom"/>
</dbReference>
<dbReference type="Gene3D" id="3.40.50.10490">
    <property type="entry name" value="Glucose-6-phosphate isomerase like protein, domain 1"/>
    <property type="match status" value="2"/>
</dbReference>
<dbReference type="InterPro" id="IPR029071">
    <property type="entry name" value="Ubiquitin-like_domsf"/>
</dbReference>
<dbReference type="Gene3D" id="1.10.8.10">
    <property type="entry name" value="DNA helicase RuvA subunit, C-terminal domain"/>
    <property type="match status" value="1"/>
</dbReference>
<dbReference type="GO" id="GO:0006002">
    <property type="term" value="P:fructose 6-phosphate metabolic process"/>
    <property type="evidence" value="ECO:0007669"/>
    <property type="project" value="TreeGrafter"/>
</dbReference>
<dbReference type="SUPFAM" id="SSF46934">
    <property type="entry name" value="UBA-like"/>
    <property type="match status" value="1"/>
</dbReference>
<feature type="domain" description="UBX" evidence="12">
    <location>
        <begin position="1068"/>
        <end position="1141"/>
    </location>
</feature>
<gene>
    <name evidence="15" type="ORF">FWILDA_LOCUS3317</name>
</gene>
<feature type="domain" description="SIS" evidence="14">
    <location>
        <begin position="538"/>
        <end position="678"/>
    </location>
</feature>
<dbReference type="InterPro" id="IPR046348">
    <property type="entry name" value="SIS_dom_sf"/>
</dbReference>
<feature type="domain" description="SIS" evidence="14">
    <location>
        <begin position="366"/>
        <end position="505"/>
    </location>
</feature>
<dbReference type="Pfam" id="PF13522">
    <property type="entry name" value="GATase_6"/>
    <property type="match status" value="1"/>
</dbReference>
<dbReference type="SUPFAM" id="SSF56235">
    <property type="entry name" value="N-terminal nucleophile aminohydrolases (Ntn hydrolases)"/>
    <property type="match status" value="1"/>
</dbReference>
<dbReference type="Proteomes" id="UP001153678">
    <property type="component" value="Unassembled WGS sequence"/>
</dbReference>
<evidence type="ECO:0000313" key="15">
    <source>
        <dbReference type="EMBL" id="CAI2167910.1"/>
    </source>
</evidence>
<dbReference type="FunFam" id="3.40.50.10490:FF:000001">
    <property type="entry name" value="Glutamine--fructose-6-phosphate aminotransferase [isomerizing]"/>
    <property type="match status" value="1"/>
</dbReference>
<dbReference type="GO" id="GO:0097367">
    <property type="term" value="F:carbohydrate derivative binding"/>
    <property type="evidence" value="ECO:0007669"/>
    <property type="project" value="InterPro"/>
</dbReference>
<evidence type="ECO:0000313" key="16">
    <source>
        <dbReference type="Proteomes" id="UP001153678"/>
    </source>
</evidence>
<comment type="function">
    <text evidence="2">Involved in amino sugar synthesis (formation of chitin, supplies the amino sugars of asparagine-linked oligosaccharides of glycoproteins).</text>
</comment>
<dbReference type="CDD" id="cd01767">
    <property type="entry name" value="UBX"/>
    <property type="match status" value="1"/>
</dbReference>
<dbReference type="GO" id="GO:0006487">
    <property type="term" value="P:protein N-linked glycosylation"/>
    <property type="evidence" value="ECO:0007669"/>
    <property type="project" value="TreeGrafter"/>
</dbReference>
<evidence type="ECO:0000256" key="4">
    <source>
        <dbReference type="ARBA" id="ARBA00012916"/>
    </source>
</evidence>
<dbReference type="InterPro" id="IPR036249">
    <property type="entry name" value="Thioredoxin-like_sf"/>
</dbReference>
<evidence type="ECO:0000256" key="1">
    <source>
        <dbReference type="ARBA" id="ARBA00001031"/>
    </source>
</evidence>
<dbReference type="NCBIfam" id="NF001484">
    <property type="entry name" value="PRK00331.1"/>
    <property type="match status" value="1"/>
</dbReference>
<feature type="region of interest" description="Disordered" evidence="11">
    <location>
        <begin position="1017"/>
        <end position="1038"/>
    </location>
</feature>
<dbReference type="EC" id="2.6.1.16" evidence="4"/>
<dbReference type="InterPro" id="IPR035466">
    <property type="entry name" value="GlmS/AgaS_SIS"/>
</dbReference>
<dbReference type="InterPro" id="IPR006577">
    <property type="entry name" value="UAS"/>
</dbReference>
<dbReference type="SUPFAM" id="SSF52833">
    <property type="entry name" value="Thioredoxin-like"/>
    <property type="match status" value="1"/>
</dbReference>
<evidence type="ECO:0000256" key="6">
    <source>
        <dbReference type="ARBA" id="ARBA00022679"/>
    </source>
</evidence>
<keyword evidence="7" id="KW-0677">Repeat</keyword>
<dbReference type="GO" id="GO:0004360">
    <property type="term" value="F:glutamine-fructose-6-phosphate transaminase (isomerizing) activity"/>
    <property type="evidence" value="ECO:0007669"/>
    <property type="project" value="UniProtKB-EC"/>
</dbReference>
<dbReference type="CDD" id="cd02958">
    <property type="entry name" value="UAS"/>
    <property type="match status" value="1"/>
</dbReference>
<sequence>MCGIFAYLNYLVAKDRRTITNTLICGLARLEYRGYDSAGLAIDGDSDDVLIFKQVGKVAAVRKLVSEATVDFEKEFVSHCGMAHTRWATHGEPSPTNSHPHRSDPSGEFTVVHNGIITNYKELKTVLEKKGYMFESETDTEAVAKLAKYLYDSQKSNEKLSFTALVKGVIKELEGAFALIFKSVHFPNEVVATRRGSPLLVGVKTEKKLKVDFVDVEFGTDSAFAPTEEKVDGNLLSPTEHPKLRRSQSRAFLSEDGLPQPIEYFLASDPSAIVEHTKRVLYLEDDDIAHISEGELHIHRLRRDDGISATRSIQTLEIELAEIMKGSFDHFMQKEIFEQPESVVNTMRGRVNFESHKVTLGGLKAYLATIRRCRRIVFCACGTSYHSCVATRAIFEELTEIPVSVELASDFLDRKTPIFRDDVCVFVSQSGETADTILALRYCLERGALCLGITNTVGSTISRETHCGVHINAGPEIGVASTKAYTSQFIALVMMAIQLSEDRSSMTQRRNSIIDELKKLPEYIQNVLSIDKELQQLAKDVLYKEKSLLIMGRGFQNATCLEGALKIKEVSYMHSEGILAGELKHGPLALIDENMPVILIMTKDSLYPKVQSALQQVTARKGQPIIICNDGDEGISSQYKKIRVPQTVDCLQGLITIIPLQILSYHLAVLHGVDVDFPRNLAKSVTNKNSRSLLLFTYKEAFVKMNDEATLIRKFCSVTNATHEVAISYLMVSDGNVEQAITLYLENGGADLSDALGAGITDTSPQLSPSRATSTYTGKANSTFESDAELARALAQEDSAIRAPIAPKRDILVGDQDNGPDGGMIRRGVPRTRRSRDNTYRNFAGDVIPHRIVSADEKATRLADLFSPPFDIIHKENFERTRTRARNDGKWLMVDIQNIKEFSSQVLNRDLWTDKTVKDVIKAHFLFLQQYINFYPIDNYPHIAIIDPRTGERVKVWNAQTAPTEFLIGVTDFLERYSLTDHDLTKPTPISKKTLTEMSEEEQLRVAMEESLSYNNKNVEESTSKQVDSASESEDGMEIEDVTEDDSITEEPISTFDTIQPVEREEAQGPTSVMIKFRLADGQTIIRRFGKLDPVRYLFEFIKAKVPNQQFELVCHRNNLINHVDETVEAAGLSNSLVNVNNS</sequence>
<keyword evidence="6" id="KW-0808">Transferase</keyword>
<keyword evidence="8" id="KW-0315">Glutamine amidotransferase</keyword>
<evidence type="ECO:0000259" key="13">
    <source>
        <dbReference type="PROSITE" id="PS51278"/>
    </source>
</evidence>
<dbReference type="Gene3D" id="3.10.20.90">
    <property type="entry name" value="Phosphatidylinositol 3-kinase Catalytic Subunit, Chain A, domain 1"/>
    <property type="match status" value="1"/>
</dbReference>
<feature type="region of interest" description="Disordered" evidence="11">
    <location>
        <begin position="811"/>
        <end position="833"/>
    </location>
</feature>
<keyword evidence="16" id="KW-1185">Reference proteome</keyword>
<dbReference type="AlphaFoldDB" id="A0A9W4SGX2"/>
<organism evidence="15 16">
    <name type="scientific">Funneliformis geosporum</name>
    <dbReference type="NCBI Taxonomy" id="1117311"/>
    <lineage>
        <taxon>Eukaryota</taxon>
        <taxon>Fungi</taxon>
        <taxon>Fungi incertae sedis</taxon>
        <taxon>Mucoromycota</taxon>
        <taxon>Glomeromycotina</taxon>
        <taxon>Glomeromycetes</taxon>
        <taxon>Glomerales</taxon>
        <taxon>Glomeraceae</taxon>
        <taxon>Funneliformis</taxon>
    </lineage>
</organism>
<dbReference type="CDD" id="cd05008">
    <property type="entry name" value="SIS_GlmS_GlmD_1"/>
    <property type="match status" value="1"/>
</dbReference>
<dbReference type="Gene3D" id="3.40.30.10">
    <property type="entry name" value="Glutaredoxin"/>
    <property type="match status" value="1"/>
</dbReference>
<evidence type="ECO:0000259" key="14">
    <source>
        <dbReference type="PROSITE" id="PS51464"/>
    </source>
</evidence>
<evidence type="ECO:0000256" key="9">
    <source>
        <dbReference type="ARBA" id="ARBA00029805"/>
    </source>
</evidence>
<name>A0A9W4SGX2_9GLOM</name>
<dbReference type="PROSITE" id="PS51278">
    <property type="entry name" value="GATASE_TYPE_2"/>
    <property type="match status" value="1"/>
</dbReference>
<dbReference type="OrthoDB" id="15235at2759"/>
<dbReference type="CDD" id="cd00714">
    <property type="entry name" value="GFAT"/>
    <property type="match status" value="1"/>
</dbReference>
<evidence type="ECO:0000256" key="7">
    <source>
        <dbReference type="ARBA" id="ARBA00022737"/>
    </source>
</evidence>
<dbReference type="Gene3D" id="3.60.20.10">
    <property type="entry name" value="Glutamine Phosphoribosylpyrophosphate, subunit 1, domain 1"/>
    <property type="match status" value="1"/>
</dbReference>
<dbReference type="PANTHER" id="PTHR10937">
    <property type="entry name" value="GLUCOSAMINE--FRUCTOSE-6-PHOSPHATE AMINOTRANSFERASE, ISOMERIZING"/>
    <property type="match status" value="1"/>
</dbReference>
<evidence type="ECO:0000256" key="8">
    <source>
        <dbReference type="ARBA" id="ARBA00022962"/>
    </source>
</evidence>
<dbReference type="PANTHER" id="PTHR10937:SF0">
    <property type="entry name" value="GLUTAMINE--FRUCTOSE-6-PHOSPHATE TRANSAMINASE (ISOMERIZING)"/>
    <property type="match status" value="1"/>
</dbReference>
<evidence type="ECO:0000256" key="3">
    <source>
        <dbReference type="ARBA" id="ARBA00004775"/>
    </source>
</evidence>
<evidence type="ECO:0000256" key="2">
    <source>
        <dbReference type="ARBA" id="ARBA00003267"/>
    </source>
</evidence>
<dbReference type="NCBIfam" id="TIGR01135">
    <property type="entry name" value="glmS"/>
    <property type="match status" value="1"/>
</dbReference>
<dbReference type="CDD" id="cd14273">
    <property type="entry name" value="UBA_TAP-C_like"/>
    <property type="match status" value="1"/>
</dbReference>
<dbReference type="InterPro" id="IPR047084">
    <property type="entry name" value="GFAT_N"/>
</dbReference>
<comment type="pathway">
    <text evidence="3">Nucleotide-sugar biosynthesis; UDP-N-acetyl-alpha-D-glucosamine biosynthesis; alpha-D-glucosamine 6-phosphate from D-fructose 6-phosphate: step 1/1.</text>
</comment>
<dbReference type="InterPro" id="IPR017932">
    <property type="entry name" value="GATase_2_dom"/>
</dbReference>
<dbReference type="GO" id="GO:0006047">
    <property type="term" value="P:UDP-N-acetylglucosamine metabolic process"/>
    <property type="evidence" value="ECO:0007669"/>
    <property type="project" value="TreeGrafter"/>
</dbReference>
<evidence type="ECO:0000256" key="10">
    <source>
        <dbReference type="ARBA" id="ARBA00033302"/>
    </source>
</evidence>
<proteinExistence type="predicted"/>
<comment type="catalytic activity">
    <reaction evidence="1">
        <text>D-fructose 6-phosphate + L-glutamine = D-glucosamine 6-phosphate + L-glutamate</text>
        <dbReference type="Rhea" id="RHEA:13237"/>
        <dbReference type="ChEBI" id="CHEBI:29985"/>
        <dbReference type="ChEBI" id="CHEBI:58359"/>
        <dbReference type="ChEBI" id="CHEBI:58725"/>
        <dbReference type="ChEBI" id="CHEBI:61527"/>
        <dbReference type="EC" id="2.6.1.16"/>
    </reaction>
</comment>